<dbReference type="AlphaFoldDB" id="A0A0R1QNV8"/>
<keyword evidence="3" id="KW-1185">Reference proteome</keyword>
<dbReference type="Pfam" id="PF00173">
    <property type="entry name" value="Cyt-b5"/>
    <property type="match status" value="1"/>
</dbReference>
<gene>
    <name evidence="2" type="ORF">FD01_GL001912</name>
</gene>
<sequence>MAKTFTLEELKQFNGQNGQPAYVAVDGVVYDVSNVGPWAGGKHHGNTAGGDMSEAITHSPHGKAVLAKLPVVGELAK</sequence>
<feature type="domain" description="Cytochrome b5 heme-binding" evidence="1">
    <location>
        <begin position="5"/>
        <end position="76"/>
    </location>
</feature>
<dbReference type="InterPro" id="IPR036400">
    <property type="entry name" value="Cyt_B5-like_heme/steroid_sf"/>
</dbReference>
<comment type="caution">
    <text evidence="2">The sequence shown here is derived from an EMBL/GenBank/DDBJ whole genome shotgun (WGS) entry which is preliminary data.</text>
</comment>
<dbReference type="SUPFAM" id="SSF55856">
    <property type="entry name" value="Cytochrome b5-like heme/steroid binding domain"/>
    <property type="match status" value="1"/>
</dbReference>
<dbReference type="RefSeq" id="WP_056964503.1">
    <property type="nucleotide sequence ID" value="NZ_AZEU01000227.1"/>
</dbReference>
<dbReference type="Proteomes" id="UP000051790">
    <property type="component" value="Unassembled WGS sequence"/>
</dbReference>
<evidence type="ECO:0000313" key="3">
    <source>
        <dbReference type="Proteomes" id="UP000051790"/>
    </source>
</evidence>
<dbReference type="EMBL" id="AZEU01000227">
    <property type="protein sequence ID" value="KRL42520.1"/>
    <property type="molecule type" value="Genomic_DNA"/>
</dbReference>
<dbReference type="OrthoDB" id="9785263at2"/>
<dbReference type="Gene3D" id="3.10.120.10">
    <property type="entry name" value="Cytochrome b5-like heme/steroid binding domain"/>
    <property type="match status" value="1"/>
</dbReference>
<reference evidence="2 3" key="1">
    <citation type="journal article" date="2015" name="Genome Announc.">
        <title>Expanding the biotechnology potential of lactobacilli through comparative genomics of 213 strains and associated genera.</title>
        <authorList>
            <person name="Sun Z."/>
            <person name="Harris H.M."/>
            <person name="McCann A."/>
            <person name="Guo C."/>
            <person name="Argimon S."/>
            <person name="Zhang W."/>
            <person name="Yang X."/>
            <person name="Jeffery I.B."/>
            <person name="Cooney J.C."/>
            <person name="Kagawa T.F."/>
            <person name="Liu W."/>
            <person name="Song Y."/>
            <person name="Salvetti E."/>
            <person name="Wrobel A."/>
            <person name="Rasinkangas P."/>
            <person name="Parkhill J."/>
            <person name="Rea M.C."/>
            <person name="O'Sullivan O."/>
            <person name="Ritari J."/>
            <person name="Douillard F.P."/>
            <person name="Paul Ross R."/>
            <person name="Yang R."/>
            <person name="Briner A.E."/>
            <person name="Felis G.E."/>
            <person name="de Vos W.M."/>
            <person name="Barrangou R."/>
            <person name="Klaenhammer T.R."/>
            <person name="Caufield P.W."/>
            <person name="Cui Y."/>
            <person name="Zhang H."/>
            <person name="O'Toole P.W."/>
        </authorList>
    </citation>
    <scope>NUCLEOTIDE SEQUENCE [LARGE SCALE GENOMIC DNA]</scope>
    <source>
        <strain evidence="2 3">DSM 13343</strain>
    </source>
</reference>
<evidence type="ECO:0000313" key="2">
    <source>
        <dbReference type="EMBL" id="KRL42520.1"/>
    </source>
</evidence>
<accession>A0A0R1QNV8</accession>
<dbReference type="SMART" id="SM01117">
    <property type="entry name" value="Cyt-b5"/>
    <property type="match status" value="1"/>
</dbReference>
<protein>
    <recommendedName>
        <fullName evidence="1">Cytochrome b5 heme-binding domain-containing protein</fullName>
    </recommendedName>
</protein>
<name>A0A0R1QNV8_9LACO</name>
<evidence type="ECO:0000259" key="1">
    <source>
        <dbReference type="SMART" id="SM01117"/>
    </source>
</evidence>
<organism evidence="2 3">
    <name type="scientific">Lacticaseibacillus manihotivorans DSM 13343 = JCM 12514</name>
    <dbReference type="NCBI Taxonomy" id="1423769"/>
    <lineage>
        <taxon>Bacteria</taxon>
        <taxon>Bacillati</taxon>
        <taxon>Bacillota</taxon>
        <taxon>Bacilli</taxon>
        <taxon>Lactobacillales</taxon>
        <taxon>Lactobacillaceae</taxon>
        <taxon>Lacticaseibacillus</taxon>
    </lineage>
</organism>
<dbReference type="PATRIC" id="fig|1423769.4.peg.2060"/>
<proteinExistence type="predicted"/>
<dbReference type="InterPro" id="IPR001199">
    <property type="entry name" value="Cyt_B5-like_heme/steroid-bd"/>
</dbReference>